<dbReference type="SUPFAM" id="SSF50494">
    <property type="entry name" value="Trypsin-like serine proteases"/>
    <property type="match status" value="1"/>
</dbReference>
<keyword evidence="2 5" id="KW-0378">Hydrolase</keyword>
<proteinExistence type="predicted"/>
<dbReference type="Gene3D" id="2.40.10.10">
    <property type="entry name" value="Trypsin-like serine proteases"/>
    <property type="match status" value="2"/>
</dbReference>
<dbReference type="InterPro" id="IPR001254">
    <property type="entry name" value="Trypsin_dom"/>
</dbReference>
<evidence type="ECO:0000256" key="5">
    <source>
        <dbReference type="RuleBase" id="RU363034"/>
    </source>
</evidence>
<keyword evidence="3" id="KW-0865">Zymogen</keyword>
<dbReference type="PANTHER" id="PTHR24260:SF145">
    <property type="entry name" value="FI17609P1-RELATED"/>
    <property type="match status" value="1"/>
</dbReference>
<dbReference type="SMART" id="SM00020">
    <property type="entry name" value="Tryp_SPc"/>
    <property type="match status" value="1"/>
</dbReference>
<organism evidence="7 8">
    <name type="scientific">Daphnia galeata</name>
    <dbReference type="NCBI Taxonomy" id="27404"/>
    <lineage>
        <taxon>Eukaryota</taxon>
        <taxon>Metazoa</taxon>
        <taxon>Ecdysozoa</taxon>
        <taxon>Arthropoda</taxon>
        <taxon>Crustacea</taxon>
        <taxon>Branchiopoda</taxon>
        <taxon>Diplostraca</taxon>
        <taxon>Cladocera</taxon>
        <taxon>Anomopoda</taxon>
        <taxon>Daphniidae</taxon>
        <taxon>Daphnia</taxon>
    </lineage>
</organism>
<evidence type="ECO:0000256" key="2">
    <source>
        <dbReference type="ARBA" id="ARBA00022801"/>
    </source>
</evidence>
<dbReference type="Proteomes" id="UP000789390">
    <property type="component" value="Unassembled WGS sequence"/>
</dbReference>
<dbReference type="PRINTS" id="PR00722">
    <property type="entry name" value="CHYMOTRYPSIN"/>
</dbReference>
<dbReference type="CDD" id="cd00190">
    <property type="entry name" value="Tryp_SPc"/>
    <property type="match status" value="1"/>
</dbReference>
<name>A0A8J2RPD6_9CRUS</name>
<dbReference type="InterPro" id="IPR001314">
    <property type="entry name" value="Peptidase_S1A"/>
</dbReference>
<keyword evidence="5" id="KW-0720">Serine protease</keyword>
<evidence type="ECO:0000256" key="3">
    <source>
        <dbReference type="ARBA" id="ARBA00023145"/>
    </source>
</evidence>
<dbReference type="InterPro" id="IPR043504">
    <property type="entry name" value="Peptidase_S1_PA_chymotrypsin"/>
</dbReference>
<keyword evidence="8" id="KW-1185">Reference proteome</keyword>
<dbReference type="PANTHER" id="PTHR24260">
    <property type="match status" value="1"/>
</dbReference>
<dbReference type="InterPro" id="IPR009003">
    <property type="entry name" value="Peptidase_S1_PA"/>
</dbReference>
<gene>
    <name evidence="7" type="ORF">DGAL_LOCUS6611</name>
</gene>
<keyword evidence="1" id="KW-0732">Signal</keyword>
<protein>
    <recommendedName>
        <fullName evidence="6">Peptidase S1 domain-containing protein</fullName>
    </recommendedName>
</protein>
<dbReference type="PROSITE" id="PS50240">
    <property type="entry name" value="TRYPSIN_DOM"/>
    <property type="match status" value="1"/>
</dbReference>
<sequence length="214" mass="22052">MRALLKVGMDTAVNTTADGNYGGHGVLTAAHCADNAIFFNIYLGSNNVRLTAAEEPTRVEESIRIINDVALIKLPSPITFTPEIQPICLAPSTESDHTGDILHISGWGKPSDAATGISPVLHKVDVPCISNAECAATYGAAITAVNICVAATVGKGSCNGDSGGPLTYVNNAVHNQVGVFSFGSSAGCEVGLPAGFSRVSYFADWISSVTGLVI</sequence>
<evidence type="ECO:0000259" key="6">
    <source>
        <dbReference type="PROSITE" id="PS50240"/>
    </source>
</evidence>
<evidence type="ECO:0000313" key="8">
    <source>
        <dbReference type="Proteomes" id="UP000789390"/>
    </source>
</evidence>
<dbReference type="OrthoDB" id="5565075at2759"/>
<dbReference type="PROSITE" id="PS00135">
    <property type="entry name" value="TRYPSIN_SER"/>
    <property type="match status" value="1"/>
</dbReference>
<evidence type="ECO:0000256" key="4">
    <source>
        <dbReference type="ARBA" id="ARBA00023157"/>
    </source>
</evidence>
<keyword evidence="4" id="KW-1015">Disulfide bond</keyword>
<feature type="domain" description="Peptidase S1" evidence="6">
    <location>
        <begin position="1"/>
        <end position="211"/>
    </location>
</feature>
<dbReference type="InterPro" id="IPR033116">
    <property type="entry name" value="TRYPSIN_SER"/>
</dbReference>
<dbReference type="PROSITE" id="PS00134">
    <property type="entry name" value="TRYPSIN_HIS"/>
    <property type="match status" value="1"/>
</dbReference>
<accession>A0A8J2RPD6</accession>
<dbReference type="InterPro" id="IPR051333">
    <property type="entry name" value="CLIP_Serine_Protease"/>
</dbReference>
<evidence type="ECO:0000313" key="7">
    <source>
        <dbReference type="EMBL" id="CAH0103907.1"/>
    </source>
</evidence>
<dbReference type="EMBL" id="CAKKLH010000120">
    <property type="protein sequence ID" value="CAH0103907.1"/>
    <property type="molecule type" value="Genomic_DNA"/>
</dbReference>
<dbReference type="AlphaFoldDB" id="A0A8J2RPD6"/>
<reference evidence="7" key="1">
    <citation type="submission" date="2021-11" db="EMBL/GenBank/DDBJ databases">
        <authorList>
            <person name="Schell T."/>
        </authorList>
    </citation>
    <scope>NUCLEOTIDE SEQUENCE</scope>
    <source>
        <strain evidence="7">M5</strain>
    </source>
</reference>
<dbReference type="InterPro" id="IPR018114">
    <property type="entry name" value="TRYPSIN_HIS"/>
</dbReference>
<keyword evidence="5" id="KW-0645">Protease</keyword>
<evidence type="ECO:0000256" key="1">
    <source>
        <dbReference type="ARBA" id="ARBA00022729"/>
    </source>
</evidence>
<dbReference type="GO" id="GO:0004252">
    <property type="term" value="F:serine-type endopeptidase activity"/>
    <property type="evidence" value="ECO:0007669"/>
    <property type="project" value="InterPro"/>
</dbReference>
<dbReference type="GO" id="GO:0006508">
    <property type="term" value="P:proteolysis"/>
    <property type="evidence" value="ECO:0007669"/>
    <property type="project" value="UniProtKB-KW"/>
</dbReference>
<comment type="caution">
    <text evidence="7">The sequence shown here is derived from an EMBL/GenBank/DDBJ whole genome shotgun (WGS) entry which is preliminary data.</text>
</comment>
<dbReference type="Pfam" id="PF00089">
    <property type="entry name" value="Trypsin"/>
    <property type="match status" value="1"/>
</dbReference>
<dbReference type="FunFam" id="2.40.10.10:FF:000025">
    <property type="entry name" value="serine proteases 1/2"/>
    <property type="match status" value="1"/>
</dbReference>